<reference evidence="3" key="1">
    <citation type="submission" date="2016-04" db="UniProtKB">
        <authorList>
            <consortium name="WormBaseParasite"/>
        </authorList>
    </citation>
    <scope>IDENTIFICATION</scope>
</reference>
<reference evidence="1 2" key="2">
    <citation type="submission" date="2018-11" db="EMBL/GenBank/DDBJ databases">
        <authorList>
            <consortium name="Pathogen Informatics"/>
        </authorList>
    </citation>
    <scope>NUCLEOTIDE SEQUENCE [LARGE SCALE GENOMIC DNA]</scope>
    <source>
        <strain evidence="1 2">MHpl1</strain>
    </source>
</reference>
<evidence type="ECO:0000313" key="3">
    <source>
        <dbReference type="WBParaSite" id="HPLM_0000606801-mRNA-1"/>
    </source>
</evidence>
<proteinExistence type="predicted"/>
<gene>
    <name evidence="1" type="ORF">HPLM_LOCUS6060</name>
</gene>
<protein>
    <submittedName>
        <fullName evidence="1 3">Uncharacterized protein</fullName>
    </submittedName>
</protein>
<sequence>MDCNTISSISLKGEFSFDPENFLEHMMYQNLTEPRKIQLDHIPYLNCV</sequence>
<organism evidence="3">
    <name type="scientific">Haemonchus placei</name>
    <name type="common">Barber's pole worm</name>
    <dbReference type="NCBI Taxonomy" id="6290"/>
    <lineage>
        <taxon>Eukaryota</taxon>
        <taxon>Metazoa</taxon>
        <taxon>Ecdysozoa</taxon>
        <taxon>Nematoda</taxon>
        <taxon>Chromadorea</taxon>
        <taxon>Rhabditida</taxon>
        <taxon>Rhabditina</taxon>
        <taxon>Rhabditomorpha</taxon>
        <taxon>Strongyloidea</taxon>
        <taxon>Trichostrongylidae</taxon>
        <taxon>Haemonchus</taxon>
    </lineage>
</organism>
<dbReference type="AlphaFoldDB" id="A0A158QL98"/>
<name>A0A158QL98_HAEPC</name>
<evidence type="ECO:0000313" key="1">
    <source>
        <dbReference type="EMBL" id="VDO27872.1"/>
    </source>
</evidence>
<accession>A0A158QL98</accession>
<keyword evidence="2" id="KW-1185">Reference proteome</keyword>
<dbReference type="EMBL" id="UZAF01016432">
    <property type="protein sequence ID" value="VDO27872.1"/>
    <property type="molecule type" value="Genomic_DNA"/>
</dbReference>
<dbReference type="WBParaSite" id="HPLM_0000606801-mRNA-1">
    <property type="protein sequence ID" value="HPLM_0000606801-mRNA-1"/>
    <property type="gene ID" value="HPLM_0000606801"/>
</dbReference>
<evidence type="ECO:0000313" key="2">
    <source>
        <dbReference type="Proteomes" id="UP000268014"/>
    </source>
</evidence>
<dbReference type="Proteomes" id="UP000268014">
    <property type="component" value="Unassembled WGS sequence"/>
</dbReference>